<dbReference type="AlphaFoldDB" id="A0A0N5BLV8"/>
<proteinExistence type="predicted"/>
<organism evidence="2 3">
    <name type="scientific">Strongyloides papillosus</name>
    <name type="common">Intestinal threadworm</name>
    <dbReference type="NCBI Taxonomy" id="174720"/>
    <lineage>
        <taxon>Eukaryota</taxon>
        <taxon>Metazoa</taxon>
        <taxon>Ecdysozoa</taxon>
        <taxon>Nematoda</taxon>
        <taxon>Chromadorea</taxon>
        <taxon>Rhabditida</taxon>
        <taxon>Tylenchina</taxon>
        <taxon>Panagrolaimomorpha</taxon>
        <taxon>Strongyloidoidea</taxon>
        <taxon>Strongyloididae</taxon>
        <taxon>Strongyloides</taxon>
    </lineage>
</organism>
<keyword evidence="1" id="KW-0472">Membrane</keyword>
<reference evidence="3" key="1">
    <citation type="submission" date="2017-02" db="UniProtKB">
        <authorList>
            <consortium name="WormBaseParasite"/>
        </authorList>
    </citation>
    <scope>IDENTIFICATION</scope>
</reference>
<keyword evidence="1" id="KW-0812">Transmembrane</keyword>
<keyword evidence="2" id="KW-1185">Reference proteome</keyword>
<protein>
    <submittedName>
        <fullName evidence="3">Plasmodium vivax Vir protein</fullName>
    </submittedName>
</protein>
<accession>A0A0N5BLV8</accession>
<name>A0A0N5BLV8_STREA</name>
<evidence type="ECO:0000313" key="2">
    <source>
        <dbReference type="Proteomes" id="UP000046392"/>
    </source>
</evidence>
<feature type="transmembrane region" description="Helical" evidence="1">
    <location>
        <begin position="224"/>
        <end position="245"/>
    </location>
</feature>
<keyword evidence="1" id="KW-1133">Transmembrane helix</keyword>
<dbReference type="WBParaSite" id="SPAL_0000690400.1">
    <property type="protein sequence ID" value="SPAL_0000690400.1"/>
    <property type="gene ID" value="SPAL_0000690400"/>
</dbReference>
<evidence type="ECO:0000256" key="1">
    <source>
        <dbReference type="SAM" id="Phobius"/>
    </source>
</evidence>
<sequence length="275" mass="31664">MVVIVDKSFKCITDSKIQLSYLFFTLPKQPCYCEASWNEVVCKNKENYMKMSKEVTPSLCICQKYSHSNEKCLQFMMRCVARNRTLQKSDSKKSYSLKNNYKYKVSLGKRRNNLCSCCFNQPDEYCDHFSCNEMVPYFEKDKETSCNCFTTLNFPYYICNSSTSSVIESEGILNSHVPENFKYSKKNKLSENYEIDKNYNVISSELKKNSEKPSTGMKILTNGILINICGGLVLILVVGLIACFVTNNTKNSSQRSRSQIVDPNTEFLMDQRTNV</sequence>
<dbReference type="Proteomes" id="UP000046392">
    <property type="component" value="Unplaced"/>
</dbReference>
<evidence type="ECO:0000313" key="3">
    <source>
        <dbReference type="WBParaSite" id="SPAL_0000690400.1"/>
    </source>
</evidence>